<dbReference type="GO" id="GO:0000266">
    <property type="term" value="P:mitochondrial fission"/>
    <property type="evidence" value="ECO:0007669"/>
    <property type="project" value="TreeGrafter"/>
</dbReference>
<dbReference type="InterPro" id="IPR019560">
    <property type="entry name" value="Mitochondrial_18_kDa_protein"/>
</dbReference>
<dbReference type="Pfam" id="PF10558">
    <property type="entry name" value="MTP18"/>
    <property type="match status" value="1"/>
</dbReference>
<evidence type="ECO:0000313" key="4">
    <source>
        <dbReference type="EMBL" id="KAJ3257570.1"/>
    </source>
</evidence>
<sequence>MADKDEDFETTDSNARYIGYAGRIARALNSSSRYLAYTSDVGEAFRPVVSKGLVNAAYGISFAYVGFDVGYEMYKSRKRGDTLTETSRVFLQRSIFQGLASLALPAFTIHTAVDFTAKHIKKVTKSPMLLRYGPTGVGLAVVPLLPVMFDEPVEIGMEKLFDYVWPLSEEGFKRAHHHHKK</sequence>
<gene>
    <name evidence="4" type="ORF">HK103_004479</name>
</gene>
<dbReference type="AlphaFoldDB" id="A0AAD5UJE7"/>
<protein>
    <recommendedName>
        <fullName evidence="2">Mitochondrial fission process protein 1</fullName>
    </recommendedName>
    <alternativeName>
        <fullName evidence="3">Mitochondrial 18 kDa protein</fullName>
    </alternativeName>
</protein>
<accession>A0AAD5UJE7</accession>
<proteinExistence type="inferred from homology"/>
<evidence type="ECO:0000256" key="3">
    <source>
        <dbReference type="ARBA" id="ARBA00029631"/>
    </source>
</evidence>
<reference evidence="4" key="1">
    <citation type="submission" date="2020-05" db="EMBL/GenBank/DDBJ databases">
        <title>Phylogenomic resolution of chytrid fungi.</title>
        <authorList>
            <person name="Stajich J.E."/>
            <person name="Amses K."/>
            <person name="Simmons R."/>
            <person name="Seto K."/>
            <person name="Myers J."/>
            <person name="Bonds A."/>
            <person name="Quandt C.A."/>
            <person name="Barry K."/>
            <person name="Liu P."/>
            <person name="Grigoriev I."/>
            <person name="Longcore J.E."/>
            <person name="James T.Y."/>
        </authorList>
    </citation>
    <scope>NUCLEOTIDE SEQUENCE</scope>
    <source>
        <strain evidence="4">PLAUS21</strain>
    </source>
</reference>
<dbReference type="PANTHER" id="PTHR11001:SF2">
    <property type="entry name" value="MITOCHONDRIAL FISSION PROCESS PROTEIN 1"/>
    <property type="match status" value="1"/>
</dbReference>
<evidence type="ECO:0000256" key="1">
    <source>
        <dbReference type="ARBA" id="ARBA00009224"/>
    </source>
</evidence>
<evidence type="ECO:0000313" key="5">
    <source>
        <dbReference type="Proteomes" id="UP001210925"/>
    </source>
</evidence>
<name>A0AAD5UJE7_9FUNG</name>
<dbReference type="EMBL" id="JADGKB010000037">
    <property type="protein sequence ID" value="KAJ3257570.1"/>
    <property type="molecule type" value="Genomic_DNA"/>
</dbReference>
<comment type="caution">
    <text evidence="4">The sequence shown here is derived from an EMBL/GenBank/DDBJ whole genome shotgun (WGS) entry which is preliminary data.</text>
</comment>
<keyword evidence="5" id="KW-1185">Reference proteome</keyword>
<dbReference type="PANTHER" id="PTHR11001">
    <property type="entry name" value="MITOCHONDRIAL FISSION PROCESS PROTEIN 1"/>
    <property type="match status" value="1"/>
</dbReference>
<dbReference type="Proteomes" id="UP001210925">
    <property type="component" value="Unassembled WGS sequence"/>
</dbReference>
<dbReference type="GO" id="GO:0005739">
    <property type="term" value="C:mitochondrion"/>
    <property type="evidence" value="ECO:0007669"/>
    <property type="project" value="TreeGrafter"/>
</dbReference>
<evidence type="ECO:0000256" key="2">
    <source>
        <dbReference type="ARBA" id="ARBA00017835"/>
    </source>
</evidence>
<comment type="similarity">
    <text evidence="1">Belongs to the MTFP1 family.</text>
</comment>
<organism evidence="4 5">
    <name type="scientific">Boothiomyces macroporosus</name>
    <dbReference type="NCBI Taxonomy" id="261099"/>
    <lineage>
        <taxon>Eukaryota</taxon>
        <taxon>Fungi</taxon>
        <taxon>Fungi incertae sedis</taxon>
        <taxon>Chytridiomycota</taxon>
        <taxon>Chytridiomycota incertae sedis</taxon>
        <taxon>Chytridiomycetes</taxon>
        <taxon>Rhizophydiales</taxon>
        <taxon>Terramycetaceae</taxon>
        <taxon>Boothiomyces</taxon>
    </lineage>
</organism>